<comment type="cofactor">
    <cofactor evidence="1">
        <name>Zn(2+)</name>
        <dbReference type="ChEBI" id="CHEBI:29105"/>
    </cofactor>
</comment>
<keyword evidence="2" id="KW-0479">Metal-binding</keyword>
<gene>
    <name evidence="6" type="ORF">S01H1_84637</name>
</gene>
<dbReference type="GO" id="GO:0016788">
    <property type="term" value="F:hydrolase activity, acting on ester bonds"/>
    <property type="evidence" value="ECO:0007669"/>
    <property type="project" value="InterPro"/>
</dbReference>
<dbReference type="Pfam" id="PF24827">
    <property type="entry name" value="AstE_AspA_cat"/>
    <property type="match status" value="1"/>
</dbReference>
<organism evidence="6">
    <name type="scientific">marine sediment metagenome</name>
    <dbReference type="NCBI Taxonomy" id="412755"/>
    <lineage>
        <taxon>unclassified sequences</taxon>
        <taxon>metagenomes</taxon>
        <taxon>ecological metagenomes</taxon>
    </lineage>
</organism>
<feature type="non-terminal residue" evidence="6">
    <location>
        <position position="124"/>
    </location>
</feature>
<evidence type="ECO:0000256" key="3">
    <source>
        <dbReference type="ARBA" id="ARBA00022801"/>
    </source>
</evidence>
<dbReference type="GO" id="GO:0046872">
    <property type="term" value="F:metal ion binding"/>
    <property type="evidence" value="ECO:0007669"/>
    <property type="project" value="UniProtKB-KW"/>
</dbReference>
<evidence type="ECO:0000313" key="6">
    <source>
        <dbReference type="EMBL" id="GAG43334.1"/>
    </source>
</evidence>
<dbReference type="PANTHER" id="PTHR37326:SF1">
    <property type="entry name" value="BLL3975 PROTEIN"/>
    <property type="match status" value="1"/>
</dbReference>
<name>X0XJK1_9ZZZZ</name>
<keyword evidence="3" id="KW-0378">Hydrolase</keyword>
<dbReference type="EMBL" id="BARS01057841">
    <property type="protein sequence ID" value="GAG43334.1"/>
    <property type="molecule type" value="Genomic_DNA"/>
</dbReference>
<reference evidence="6" key="1">
    <citation type="journal article" date="2014" name="Front. Microbiol.">
        <title>High frequency of phylogenetically diverse reductive dehalogenase-homologous genes in deep subseafloor sedimentary metagenomes.</title>
        <authorList>
            <person name="Kawai M."/>
            <person name="Futagami T."/>
            <person name="Toyoda A."/>
            <person name="Takaki Y."/>
            <person name="Nishi S."/>
            <person name="Hori S."/>
            <person name="Arai W."/>
            <person name="Tsubouchi T."/>
            <person name="Morono Y."/>
            <person name="Uchiyama I."/>
            <person name="Ito T."/>
            <person name="Fujiyama A."/>
            <person name="Inagaki F."/>
            <person name="Takami H."/>
        </authorList>
    </citation>
    <scope>NUCLEOTIDE SEQUENCE</scope>
    <source>
        <strain evidence="6">Expedition CK06-06</strain>
    </source>
</reference>
<comment type="caution">
    <text evidence="6">The sequence shown here is derived from an EMBL/GenBank/DDBJ whole genome shotgun (WGS) entry which is preliminary data.</text>
</comment>
<accession>X0XJK1</accession>
<evidence type="ECO:0000256" key="2">
    <source>
        <dbReference type="ARBA" id="ARBA00022723"/>
    </source>
</evidence>
<evidence type="ECO:0000256" key="4">
    <source>
        <dbReference type="ARBA" id="ARBA00022833"/>
    </source>
</evidence>
<dbReference type="Gene3D" id="3.40.630.10">
    <property type="entry name" value="Zn peptidases"/>
    <property type="match status" value="1"/>
</dbReference>
<dbReference type="PANTHER" id="PTHR37326">
    <property type="entry name" value="BLL3975 PROTEIN"/>
    <property type="match status" value="1"/>
</dbReference>
<evidence type="ECO:0000256" key="1">
    <source>
        <dbReference type="ARBA" id="ARBA00001947"/>
    </source>
</evidence>
<feature type="non-terminal residue" evidence="6">
    <location>
        <position position="1"/>
    </location>
</feature>
<sequence>NELDPGKMSGTLIYCLPNPLAFREKSRATMFDPKPGGMNRVWPGDPQGSLTECMAHKIWTELVSHADEVVDLHTASRYCPVWVFYEADGVSEKAPSETARRSEEMARLFGAPILYVETEAYGGR</sequence>
<dbReference type="InterPro" id="IPR053138">
    <property type="entry name" value="N-alpha-Ac-DABA_deacetylase"/>
</dbReference>
<feature type="domain" description="Succinylglutamate desuccinylase/Aspartoacylase catalytic" evidence="5">
    <location>
        <begin position="11"/>
        <end position="96"/>
    </location>
</feature>
<evidence type="ECO:0000259" key="5">
    <source>
        <dbReference type="Pfam" id="PF24827"/>
    </source>
</evidence>
<protein>
    <recommendedName>
        <fullName evidence="5">Succinylglutamate desuccinylase/Aspartoacylase catalytic domain-containing protein</fullName>
    </recommendedName>
</protein>
<dbReference type="InterPro" id="IPR055438">
    <property type="entry name" value="AstE_AspA_cat"/>
</dbReference>
<keyword evidence="4" id="KW-0862">Zinc</keyword>
<proteinExistence type="predicted"/>
<dbReference type="AlphaFoldDB" id="X0XJK1"/>
<dbReference type="SUPFAM" id="SSF53187">
    <property type="entry name" value="Zn-dependent exopeptidases"/>
    <property type="match status" value="1"/>
</dbReference>